<dbReference type="EMBL" id="JARJCN010000175">
    <property type="protein sequence ID" value="KAJ7065898.1"/>
    <property type="molecule type" value="Genomic_DNA"/>
</dbReference>
<dbReference type="Gene3D" id="3.40.30.10">
    <property type="entry name" value="Glutaredoxin"/>
    <property type="match status" value="1"/>
</dbReference>
<dbReference type="AlphaFoldDB" id="A0AAD6XHH6"/>
<dbReference type="GO" id="GO:0006749">
    <property type="term" value="P:glutathione metabolic process"/>
    <property type="evidence" value="ECO:0007669"/>
    <property type="project" value="TreeGrafter"/>
</dbReference>
<dbReference type="Proteomes" id="UP001222325">
    <property type="component" value="Unassembled WGS sequence"/>
</dbReference>
<dbReference type="PANTHER" id="PTHR42673">
    <property type="entry name" value="MALEYLACETOACETATE ISOMERASE"/>
    <property type="match status" value="1"/>
</dbReference>
<dbReference type="Gene3D" id="1.20.1050.10">
    <property type="match status" value="1"/>
</dbReference>
<evidence type="ECO:0000313" key="2">
    <source>
        <dbReference type="EMBL" id="KAJ7065898.1"/>
    </source>
</evidence>
<accession>A0AAD6XHH6</accession>
<dbReference type="InterPro" id="IPR004045">
    <property type="entry name" value="Glutathione_S-Trfase_N"/>
</dbReference>
<proteinExistence type="predicted"/>
<dbReference type="GO" id="GO:0004364">
    <property type="term" value="F:glutathione transferase activity"/>
    <property type="evidence" value="ECO:0007669"/>
    <property type="project" value="TreeGrafter"/>
</dbReference>
<evidence type="ECO:0000313" key="3">
    <source>
        <dbReference type="Proteomes" id="UP001222325"/>
    </source>
</evidence>
<dbReference type="InterPro" id="IPR036249">
    <property type="entry name" value="Thioredoxin-like_sf"/>
</dbReference>
<name>A0AAD6XHH6_9AGAR</name>
<protein>
    <recommendedName>
        <fullName evidence="1">GST N-terminal domain-containing protein</fullName>
    </recommendedName>
</protein>
<dbReference type="Pfam" id="PF13409">
    <property type="entry name" value="GST_N_2"/>
    <property type="match status" value="1"/>
</dbReference>
<dbReference type="SUPFAM" id="SSF47616">
    <property type="entry name" value="GST C-terminal domain-like"/>
    <property type="match status" value="1"/>
</dbReference>
<comment type="caution">
    <text evidence="2">The sequence shown here is derived from an EMBL/GenBank/DDBJ whole genome shotgun (WGS) entry which is preliminary data.</text>
</comment>
<feature type="domain" description="GST N-terminal" evidence="1">
    <location>
        <begin position="11"/>
        <end position="102"/>
    </location>
</feature>
<dbReference type="PROSITE" id="PS50404">
    <property type="entry name" value="GST_NTER"/>
    <property type="match status" value="1"/>
</dbReference>
<gene>
    <name evidence="2" type="ORF">B0H15DRAFT_1028091</name>
</gene>
<dbReference type="PANTHER" id="PTHR42673:SF4">
    <property type="entry name" value="MALEYLACETOACETATE ISOMERASE"/>
    <property type="match status" value="1"/>
</dbReference>
<dbReference type="SUPFAM" id="SSF52833">
    <property type="entry name" value="Thioredoxin-like"/>
    <property type="match status" value="1"/>
</dbReference>
<dbReference type="GO" id="GO:0006559">
    <property type="term" value="P:L-phenylalanine catabolic process"/>
    <property type="evidence" value="ECO:0007669"/>
    <property type="project" value="TreeGrafter"/>
</dbReference>
<dbReference type="GO" id="GO:0016034">
    <property type="term" value="F:maleylacetoacetate isomerase activity"/>
    <property type="evidence" value="ECO:0007669"/>
    <property type="project" value="TreeGrafter"/>
</dbReference>
<dbReference type="CDD" id="cd03038">
    <property type="entry name" value="GST_N_etherase_LigE"/>
    <property type="match status" value="1"/>
</dbReference>
<sequence length="254" mass="28290">MSTQPIIFYDIPSTAPGCAWSPNTWKIRYAFNLKGLPYKTTWIEYPDIADLCKSIGAEPTMIRKDGSPYYSLPVIKDPNTGAVVSDSARIADYLDATYPNLPKLMPAGTETLQRGFRVAAESATDPLTPYVIPAVAHILHPRSKEYFVRTREERFGKKLEDVVPTGEAHDVAWKALEAGYAKINGWTTPGSPFVMGDTVSYADLVIAAELQWCLKAFGANSDSWKGMMAWHEGRWARLISDLQRYEGPNEDVHA</sequence>
<evidence type="ECO:0000259" key="1">
    <source>
        <dbReference type="PROSITE" id="PS50404"/>
    </source>
</evidence>
<dbReference type="Pfam" id="PF22041">
    <property type="entry name" value="GST_C_7"/>
    <property type="match status" value="1"/>
</dbReference>
<organism evidence="2 3">
    <name type="scientific">Mycena belliarum</name>
    <dbReference type="NCBI Taxonomy" id="1033014"/>
    <lineage>
        <taxon>Eukaryota</taxon>
        <taxon>Fungi</taxon>
        <taxon>Dikarya</taxon>
        <taxon>Basidiomycota</taxon>
        <taxon>Agaricomycotina</taxon>
        <taxon>Agaricomycetes</taxon>
        <taxon>Agaricomycetidae</taxon>
        <taxon>Agaricales</taxon>
        <taxon>Marasmiineae</taxon>
        <taxon>Mycenaceae</taxon>
        <taxon>Mycena</taxon>
    </lineage>
</organism>
<reference evidence="2" key="1">
    <citation type="submission" date="2023-03" db="EMBL/GenBank/DDBJ databases">
        <title>Massive genome expansion in bonnet fungi (Mycena s.s.) driven by repeated elements and novel gene families across ecological guilds.</title>
        <authorList>
            <consortium name="Lawrence Berkeley National Laboratory"/>
            <person name="Harder C.B."/>
            <person name="Miyauchi S."/>
            <person name="Viragh M."/>
            <person name="Kuo A."/>
            <person name="Thoen E."/>
            <person name="Andreopoulos B."/>
            <person name="Lu D."/>
            <person name="Skrede I."/>
            <person name="Drula E."/>
            <person name="Henrissat B."/>
            <person name="Morin E."/>
            <person name="Kohler A."/>
            <person name="Barry K."/>
            <person name="LaButti K."/>
            <person name="Morin E."/>
            <person name="Salamov A."/>
            <person name="Lipzen A."/>
            <person name="Mereny Z."/>
            <person name="Hegedus B."/>
            <person name="Baldrian P."/>
            <person name="Stursova M."/>
            <person name="Weitz H."/>
            <person name="Taylor A."/>
            <person name="Grigoriev I.V."/>
            <person name="Nagy L.G."/>
            <person name="Martin F."/>
            <person name="Kauserud H."/>
        </authorList>
    </citation>
    <scope>NUCLEOTIDE SEQUENCE</scope>
    <source>
        <strain evidence="2">CBHHK173m</strain>
    </source>
</reference>
<dbReference type="InterPro" id="IPR054416">
    <property type="entry name" value="GST_UstS-like_C"/>
</dbReference>
<keyword evidence="3" id="KW-1185">Reference proteome</keyword>
<dbReference type="InterPro" id="IPR036282">
    <property type="entry name" value="Glutathione-S-Trfase_C_sf"/>
</dbReference>